<comment type="caution">
    <text evidence="1">The sequence shown here is derived from an EMBL/GenBank/DDBJ whole genome shotgun (WGS) entry which is preliminary data.</text>
</comment>
<dbReference type="Proteomes" id="UP000321046">
    <property type="component" value="Unassembled WGS sequence"/>
</dbReference>
<dbReference type="EMBL" id="VOSL01000036">
    <property type="protein sequence ID" value="TXD38746.1"/>
    <property type="molecule type" value="Genomic_DNA"/>
</dbReference>
<dbReference type="AlphaFoldDB" id="A0A5C6X9X7"/>
<gene>
    <name evidence="1" type="ORF">FRC96_07345</name>
</gene>
<accession>A0A5C6X9X7</accession>
<protein>
    <submittedName>
        <fullName evidence="1">Uncharacterized protein</fullName>
    </submittedName>
</protein>
<name>A0A5C6X9X7_9DELT</name>
<proteinExistence type="predicted"/>
<evidence type="ECO:0000313" key="1">
    <source>
        <dbReference type="EMBL" id="TXD38746.1"/>
    </source>
</evidence>
<organism evidence="1 2">
    <name type="scientific">Lujinxingia vulgaris</name>
    <dbReference type="NCBI Taxonomy" id="2600176"/>
    <lineage>
        <taxon>Bacteria</taxon>
        <taxon>Deltaproteobacteria</taxon>
        <taxon>Bradymonadales</taxon>
        <taxon>Lujinxingiaceae</taxon>
        <taxon>Lujinxingia</taxon>
    </lineage>
</organism>
<dbReference type="RefSeq" id="WP_146973855.1">
    <property type="nucleotide sequence ID" value="NZ_VOSL01000036.1"/>
</dbReference>
<evidence type="ECO:0000313" key="2">
    <source>
        <dbReference type="Proteomes" id="UP000321046"/>
    </source>
</evidence>
<dbReference type="OrthoDB" id="5475903at2"/>
<sequence length="88" mass="9431">MSPLSAAGSCVEDYSRARIQAFFNVDRGEFEGAAYSSGQTAELAARGLYGDYALFIPADVISVNGSNGLNFNSIDDILLRLDYVSVAR</sequence>
<reference evidence="1 2" key="1">
    <citation type="submission" date="2019-08" db="EMBL/GenBank/DDBJ databases">
        <title>Bradymonadales sp. TMQ2.</title>
        <authorList>
            <person name="Liang Q."/>
        </authorList>
    </citation>
    <scope>NUCLEOTIDE SEQUENCE [LARGE SCALE GENOMIC DNA]</scope>
    <source>
        <strain evidence="1 2">TMQ2</strain>
    </source>
</reference>